<name>A0A816L7Q3_9BILA</name>
<evidence type="ECO:0000256" key="2">
    <source>
        <dbReference type="ARBA" id="ARBA00023242"/>
    </source>
</evidence>
<dbReference type="GO" id="GO:0003676">
    <property type="term" value="F:nucleic acid binding"/>
    <property type="evidence" value="ECO:0007669"/>
    <property type="project" value="InterPro"/>
</dbReference>
<comment type="caution">
    <text evidence="5">The sequence shown here is derived from an EMBL/GenBank/DDBJ whole genome shotgun (WGS) entry which is preliminary data.</text>
</comment>
<dbReference type="InterPro" id="IPR050358">
    <property type="entry name" value="RSE1/DDB1/CFT1"/>
</dbReference>
<dbReference type="PANTHER" id="PTHR10644">
    <property type="entry name" value="DNA REPAIR/RNA PROCESSING CPSF FAMILY"/>
    <property type="match status" value="1"/>
</dbReference>
<accession>A0A816L7Q3</accession>
<evidence type="ECO:0000259" key="4">
    <source>
        <dbReference type="Pfam" id="PF10433"/>
    </source>
</evidence>
<dbReference type="EMBL" id="CAJNRE010000328">
    <property type="protein sequence ID" value="CAF1925886.1"/>
    <property type="molecule type" value="Genomic_DNA"/>
</dbReference>
<dbReference type="InterPro" id="IPR018846">
    <property type="entry name" value="Beta-prop_RSE1/DDB1/CPSF1_1st"/>
</dbReference>
<keyword evidence="2" id="KW-0539">Nucleus</keyword>
<evidence type="ECO:0000313" key="5">
    <source>
        <dbReference type="EMBL" id="CAF1925886.1"/>
    </source>
</evidence>
<comment type="subcellular location">
    <subcellularLocation>
        <location evidence="1">Nucleus</location>
    </subcellularLocation>
</comment>
<dbReference type="Pfam" id="PF10433">
    <property type="entry name" value="Beta-prop_RSE1_1st"/>
    <property type="match status" value="1"/>
</dbReference>
<dbReference type="AlphaFoldDB" id="A0A816L7Q3"/>
<dbReference type="InterPro" id="IPR004871">
    <property type="entry name" value="RSE1/DDB1/CPSF1_C"/>
</dbReference>
<gene>
    <name evidence="5" type="ORF">MBJ925_LOCUS3336</name>
</gene>
<dbReference type="Proteomes" id="UP000663824">
    <property type="component" value="Unassembled WGS sequence"/>
</dbReference>
<evidence type="ECO:0008006" key="7">
    <source>
        <dbReference type="Google" id="ProtNLM"/>
    </source>
</evidence>
<evidence type="ECO:0000313" key="6">
    <source>
        <dbReference type="Proteomes" id="UP000663824"/>
    </source>
</evidence>
<feature type="domain" description="RSE1/DDB1/CPSF1 first beta-propeller" evidence="4">
    <location>
        <begin position="17"/>
        <end position="281"/>
    </location>
</feature>
<organism evidence="5 6">
    <name type="scientific">Rotaria magnacalcarata</name>
    <dbReference type="NCBI Taxonomy" id="392030"/>
    <lineage>
        <taxon>Eukaryota</taxon>
        <taxon>Metazoa</taxon>
        <taxon>Spiralia</taxon>
        <taxon>Gnathifera</taxon>
        <taxon>Rotifera</taxon>
        <taxon>Eurotatoria</taxon>
        <taxon>Bdelloidea</taxon>
        <taxon>Philodinida</taxon>
        <taxon>Philodinidae</taxon>
        <taxon>Rotaria</taxon>
    </lineage>
</organism>
<dbReference type="Gene3D" id="2.130.10.10">
    <property type="entry name" value="YVTN repeat-like/Quinoprotein amine dehydrogenase"/>
    <property type="match status" value="3"/>
</dbReference>
<sequence>MAATNYVVTVQRPTLVTALATGYFTSPTEFNLIVAKNTHFEIYIIGSEGLKLVKDVCLYGRINILKCFRLSNMNKDVMFILTEKNHGMILDCRKADNDQYEILTKYHGLLKDTGRRSIRSPICTIDTKHGLILLRLLEGIIKVIYLKDLSSIETSSKTLEAYNIKIDEQNIIDIQFLTDHQKPTFIILHTRKPEWYYLSDTEPEEYFLHTYEIDLKERVLSRLSWKEKITISEASFLIPSEAVQRIDYLDEEKIYIILTHYMDTYKNDSSVPISQQAYQRIDCTTTIEKIKDVTQQQFDDMFDSIVILDQHTHEAHASVRLLNSEAATSLCVITFTEDPTMPYIAVGTTIVLDDEDTPRSGRIVLFRYMNGQMTMIAEKEVNGPPFRMLPFQGKLLVAIGNSVRLYKFSLENHELIQLAKTSVDYVECLQLKVKDDFILFGDLMKSLTVLRYNADEKKFENIANDPRPQWTKACEFIDDDTFLCAEDGGNLVSCHKNSGSTKEQERNILNELGLYHLGEEINLFRRGSLVTQHAPESSIAIDTCILMGAISGYIGLLLQLPPPLYQLLMSLQLVLAEYVPSVGKIEHGTWRSFESDERSDVSCGFVDGDLIETYLDLPKTVQQELIKDLHGENNVQLNTSVEELVKIIEELARIH</sequence>
<dbReference type="InterPro" id="IPR015943">
    <property type="entry name" value="WD40/YVTN_repeat-like_dom_sf"/>
</dbReference>
<evidence type="ECO:0000259" key="3">
    <source>
        <dbReference type="Pfam" id="PF03178"/>
    </source>
</evidence>
<dbReference type="Pfam" id="PF03178">
    <property type="entry name" value="CPSF_A"/>
    <property type="match status" value="1"/>
</dbReference>
<reference evidence="5" key="1">
    <citation type="submission" date="2021-02" db="EMBL/GenBank/DDBJ databases">
        <authorList>
            <person name="Nowell W R."/>
        </authorList>
    </citation>
    <scope>NUCLEOTIDE SEQUENCE</scope>
</reference>
<evidence type="ECO:0000256" key="1">
    <source>
        <dbReference type="ARBA" id="ARBA00004123"/>
    </source>
</evidence>
<dbReference type="Gene3D" id="1.10.150.910">
    <property type="match status" value="1"/>
</dbReference>
<proteinExistence type="predicted"/>
<protein>
    <recommendedName>
        <fullName evidence="7">DNA damage-binding protein 1</fullName>
    </recommendedName>
</protein>
<feature type="domain" description="RSE1/DDB1/CPSF1 C-terminal" evidence="3">
    <location>
        <begin position="304"/>
        <end position="616"/>
    </location>
</feature>
<dbReference type="GO" id="GO:0005634">
    <property type="term" value="C:nucleus"/>
    <property type="evidence" value="ECO:0007669"/>
    <property type="project" value="UniProtKB-SubCell"/>
</dbReference>
<dbReference type="SUPFAM" id="SSF63825">
    <property type="entry name" value="YWTD domain"/>
    <property type="match status" value="1"/>
</dbReference>